<feature type="region of interest" description="Disordered" evidence="1">
    <location>
        <begin position="295"/>
        <end position="315"/>
    </location>
</feature>
<dbReference type="PANTHER" id="PTHR40465:SF1">
    <property type="entry name" value="DUF6534 DOMAIN-CONTAINING PROTEIN"/>
    <property type="match status" value="1"/>
</dbReference>
<organism evidence="4 5">
    <name type="scientific">Pyrrhoderma noxium</name>
    <dbReference type="NCBI Taxonomy" id="2282107"/>
    <lineage>
        <taxon>Eukaryota</taxon>
        <taxon>Fungi</taxon>
        <taxon>Dikarya</taxon>
        <taxon>Basidiomycota</taxon>
        <taxon>Agaricomycotina</taxon>
        <taxon>Agaricomycetes</taxon>
        <taxon>Hymenochaetales</taxon>
        <taxon>Hymenochaetaceae</taxon>
        <taxon>Pyrrhoderma</taxon>
    </lineage>
</organism>
<evidence type="ECO:0000313" key="4">
    <source>
        <dbReference type="EMBL" id="PAV24085.1"/>
    </source>
</evidence>
<feature type="transmembrane region" description="Helical" evidence="2">
    <location>
        <begin position="176"/>
        <end position="197"/>
    </location>
</feature>
<dbReference type="OrthoDB" id="3265526at2759"/>
<dbReference type="STRING" id="2282107.A0A286UX98"/>
<evidence type="ECO:0000313" key="5">
    <source>
        <dbReference type="Proteomes" id="UP000217199"/>
    </source>
</evidence>
<feature type="region of interest" description="Disordered" evidence="1">
    <location>
        <begin position="333"/>
        <end position="356"/>
    </location>
</feature>
<feature type="transmembrane region" description="Helical" evidence="2">
    <location>
        <begin position="32"/>
        <end position="54"/>
    </location>
</feature>
<dbReference type="EMBL" id="NBII01000001">
    <property type="protein sequence ID" value="PAV24085.1"/>
    <property type="molecule type" value="Genomic_DNA"/>
</dbReference>
<gene>
    <name evidence="4" type="ORF">PNOK_0115300</name>
</gene>
<protein>
    <recommendedName>
        <fullName evidence="3">DUF6534 domain-containing protein</fullName>
    </recommendedName>
</protein>
<evidence type="ECO:0000259" key="3">
    <source>
        <dbReference type="Pfam" id="PF20152"/>
    </source>
</evidence>
<accession>A0A286UX98</accession>
<name>A0A286UX98_9AGAM</name>
<feature type="transmembrane region" description="Helical" evidence="2">
    <location>
        <begin position="136"/>
        <end position="160"/>
    </location>
</feature>
<dbReference type="PANTHER" id="PTHR40465">
    <property type="entry name" value="CHROMOSOME 1, WHOLE GENOME SHOTGUN SEQUENCE"/>
    <property type="match status" value="1"/>
</dbReference>
<dbReference type="AlphaFoldDB" id="A0A286UX98"/>
<evidence type="ECO:0000256" key="1">
    <source>
        <dbReference type="SAM" id="MobiDB-lite"/>
    </source>
</evidence>
<feature type="transmembrane region" description="Helical" evidence="2">
    <location>
        <begin position="217"/>
        <end position="236"/>
    </location>
</feature>
<keyword evidence="2" id="KW-1133">Transmembrane helix</keyword>
<evidence type="ECO:0000256" key="2">
    <source>
        <dbReference type="SAM" id="Phobius"/>
    </source>
</evidence>
<keyword evidence="2" id="KW-0812">Transmembrane</keyword>
<feature type="transmembrane region" description="Helical" evidence="2">
    <location>
        <begin position="66"/>
        <end position="91"/>
    </location>
</feature>
<dbReference type="InParanoid" id="A0A286UX98"/>
<dbReference type="Proteomes" id="UP000217199">
    <property type="component" value="Unassembled WGS sequence"/>
</dbReference>
<feature type="transmembrane region" description="Helical" evidence="2">
    <location>
        <begin position="111"/>
        <end position="129"/>
    </location>
</feature>
<feature type="domain" description="DUF6534" evidence="3">
    <location>
        <begin position="182"/>
        <end position="269"/>
    </location>
</feature>
<keyword evidence="5" id="KW-1185">Reference proteome</keyword>
<dbReference type="Pfam" id="PF20152">
    <property type="entry name" value="DUF6534"/>
    <property type="match status" value="1"/>
</dbReference>
<proteinExistence type="predicted"/>
<comment type="caution">
    <text evidence="4">The sequence shown here is derived from an EMBL/GenBank/DDBJ whole genome shotgun (WGS) entry which is preliminary data.</text>
</comment>
<dbReference type="InterPro" id="IPR045339">
    <property type="entry name" value="DUF6534"/>
</dbReference>
<reference evidence="4 5" key="1">
    <citation type="journal article" date="2017" name="Mol. Ecol.">
        <title>Comparative and population genomic landscape of Phellinus noxius: A hypervariable fungus causing root rot in trees.</title>
        <authorList>
            <person name="Chung C.L."/>
            <person name="Lee T.J."/>
            <person name="Akiba M."/>
            <person name="Lee H.H."/>
            <person name="Kuo T.H."/>
            <person name="Liu D."/>
            <person name="Ke H.M."/>
            <person name="Yokoi T."/>
            <person name="Roa M.B."/>
            <person name="Lu M.J."/>
            <person name="Chang Y.Y."/>
            <person name="Ann P.J."/>
            <person name="Tsai J.N."/>
            <person name="Chen C.Y."/>
            <person name="Tzean S.S."/>
            <person name="Ota Y."/>
            <person name="Hattori T."/>
            <person name="Sahashi N."/>
            <person name="Liou R.F."/>
            <person name="Kikuchi T."/>
            <person name="Tsai I.J."/>
        </authorList>
    </citation>
    <scope>NUCLEOTIDE SEQUENCE [LARGE SCALE GENOMIC DNA]</scope>
    <source>
        <strain evidence="4 5">FFPRI411160</strain>
    </source>
</reference>
<keyword evidence="2" id="KW-0472">Membrane</keyword>
<sequence>MISLSPSSLSMSDSTSATPFVSPIKLSHGPPFIGIFVNTALFGITILQTWNYYICYKKDPKWIKCFVGLLMLEDTLNTIFSIMWIYDVLILNFGNLPPLMYANWMIETDPGLGSIIAFTCQAFFIWRVYALTQNWLMTSIISFTSVVGLVGGLLCAIMTGKNPDMTNLKVMTPYQYLWFIPAVVTDILISLTMVFFIRRKRTGFSKTEDILNRILRFSIQSCLLTTLIVLATLVAFVTAPTVSVHLCLSLILPKLYSNSVLSSLNSRRRSATAGTNWEVTTDEASTGISLSKLRDQPDQHLSQHSRPGNPVDSRQAGAEVYVDVQMHISRDDDLRKNGWVHDDEESLPSVGKISRD</sequence>